<protein>
    <submittedName>
        <fullName evidence="1">Xyloglucan endotransglucosylase/hydrolase protein 8</fullName>
    </submittedName>
</protein>
<dbReference type="Proteomes" id="UP000237347">
    <property type="component" value="Unassembled WGS sequence"/>
</dbReference>
<evidence type="ECO:0000313" key="2">
    <source>
        <dbReference type="Proteomes" id="UP000237347"/>
    </source>
</evidence>
<dbReference type="EMBL" id="PKMF04000936">
    <property type="protein sequence ID" value="KAK7816515.1"/>
    <property type="molecule type" value="Genomic_DNA"/>
</dbReference>
<evidence type="ECO:0000313" key="1">
    <source>
        <dbReference type="EMBL" id="KAK7816515.1"/>
    </source>
</evidence>
<accession>A0AAW0IP78</accession>
<name>A0AAW0IP78_QUESU</name>
<proteinExistence type="predicted"/>
<sequence length="157" mass="17908">MGFETTSTDSTTNLNCYANMQINMFFVDSIPKGCSRTMGKQIISSPTKSPCSCFPEYGMLIYDWEKRGGLEKTDWKKASFVSSYKDFGVDDPYPTCFSITTQNCGINILLGISRILKKNLVIYDYCKNYEIKVPHIASREFIESMGLMSKVIRKFVF</sequence>
<dbReference type="Gene3D" id="2.60.120.200">
    <property type="match status" value="1"/>
</dbReference>
<gene>
    <name evidence="1" type="primary">XTH8_0</name>
    <name evidence="1" type="ORF">CFP56_043972</name>
</gene>
<reference evidence="1 2" key="1">
    <citation type="journal article" date="2018" name="Sci. Data">
        <title>The draft genome sequence of cork oak.</title>
        <authorList>
            <person name="Ramos A.M."/>
            <person name="Usie A."/>
            <person name="Barbosa P."/>
            <person name="Barros P.M."/>
            <person name="Capote T."/>
            <person name="Chaves I."/>
            <person name="Simoes F."/>
            <person name="Abreu I."/>
            <person name="Carrasquinho I."/>
            <person name="Faro C."/>
            <person name="Guimaraes J.B."/>
            <person name="Mendonca D."/>
            <person name="Nobrega F."/>
            <person name="Rodrigues L."/>
            <person name="Saibo N.J.M."/>
            <person name="Varela M.C."/>
            <person name="Egas C."/>
            <person name="Matos J."/>
            <person name="Miguel C.M."/>
            <person name="Oliveira M.M."/>
            <person name="Ricardo C.P."/>
            <person name="Goncalves S."/>
        </authorList>
    </citation>
    <scope>NUCLEOTIDE SEQUENCE [LARGE SCALE GENOMIC DNA]</scope>
    <source>
        <strain evidence="2">cv. HL8</strain>
    </source>
</reference>
<comment type="caution">
    <text evidence="1">The sequence shown here is derived from an EMBL/GenBank/DDBJ whole genome shotgun (WGS) entry which is preliminary data.</text>
</comment>
<organism evidence="1 2">
    <name type="scientific">Quercus suber</name>
    <name type="common">Cork oak</name>
    <dbReference type="NCBI Taxonomy" id="58331"/>
    <lineage>
        <taxon>Eukaryota</taxon>
        <taxon>Viridiplantae</taxon>
        <taxon>Streptophyta</taxon>
        <taxon>Embryophyta</taxon>
        <taxon>Tracheophyta</taxon>
        <taxon>Spermatophyta</taxon>
        <taxon>Magnoliopsida</taxon>
        <taxon>eudicotyledons</taxon>
        <taxon>Gunneridae</taxon>
        <taxon>Pentapetalae</taxon>
        <taxon>rosids</taxon>
        <taxon>fabids</taxon>
        <taxon>Fagales</taxon>
        <taxon>Fagaceae</taxon>
        <taxon>Quercus</taxon>
    </lineage>
</organism>
<keyword evidence="2" id="KW-1185">Reference proteome</keyword>
<dbReference type="AlphaFoldDB" id="A0AAW0IP78"/>